<dbReference type="Pfam" id="PF12704">
    <property type="entry name" value="MacB_PCD"/>
    <property type="match status" value="2"/>
</dbReference>
<dbReference type="GO" id="GO:0005886">
    <property type="term" value="C:plasma membrane"/>
    <property type="evidence" value="ECO:0007669"/>
    <property type="project" value="UniProtKB-SubCell"/>
</dbReference>
<proteinExistence type="predicted"/>
<feature type="transmembrane region" description="Helical" evidence="6">
    <location>
        <begin position="432"/>
        <end position="455"/>
    </location>
</feature>
<gene>
    <name evidence="9" type="ORF">D0X99_17805</name>
</gene>
<protein>
    <submittedName>
        <fullName evidence="9">ABC transporter permease</fullName>
    </submittedName>
</protein>
<dbReference type="Pfam" id="PF02687">
    <property type="entry name" value="FtsX"/>
    <property type="match status" value="2"/>
</dbReference>
<evidence type="ECO:0000256" key="2">
    <source>
        <dbReference type="ARBA" id="ARBA00022475"/>
    </source>
</evidence>
<dbReference type="AlphaFoldDB" id="A0A418PML0"/>
<keyword evidence="3 6" id="KW-0812">Transmembrane</keyword>
<keyword evidence="10" id="KW-1185">Reference proteome</keyword>
<evidence type="ECO:0000313" key="10">
    <source>
        <dbReference type="Proteomes" id="UP000283522"/>
    </source>
</evidence>
<comment type="caution">
    <text evidence="9">The sequence shown here is derived from an EMBL/GenBank/DDBJ whole genome shotgun (WGS) entry which is preliminary data.</text>
</comment>
<organism evidence="9 10">
    <name type="scientific">Algoriphagus lacus</name>
    <dbReference type="NCBI Taxonomy" id="2056311"/>
    <lineage>
        <taxon>Bacteria</taxon>
        <taxon>Pseudomonadati</taxon>
        <taxon>Bacteroidota</taxon>
        <taxon>Cytophagia</taxon>
        <taxon>Cytophagales</taxon>
        <taxon>Cyclobacteriaceae</taxon>
        <taxon>Algoriphagus</taxon>
    </lineage>
</organism>
<keyword evidence="2" id="KW-1003">Cell membrane</keyword>
<feature type="transmembrane region" description="Helical" evidence="6">
    <location>
        <begin position="730"/>
        <end position="757"/>
    </location>
</feature>
<sequence>MLRNHIKIAWRILRKNRLYSALNILGLTLGVSGFLMISLFIQDELSYDHFFEDSEQVYRITTHWGETSTASYATAPPPLGPRIQADIPEVEAVTRLLKWNDFTVQPAEGINQDEIFREDQVFYAEPGFFEVFDFPVAAGSKEKALSGPEYIVLTTAAAQKYFGDISPQEVIGKQLLIGSNNPIAREVALVIETIPEQSHFDFDMLVYEPGMHQEIFLRDLWSWSILYTYVKFPQGKREVVQSKLDQLVAKYALPALDEGSQKSDYRLNLMPVQDIHLQSHLLRELKPNSYQNYIYLFGWVGIFILFLAAVNFINLATAKAGLRTMEVGVRKVLGSGNSQLIWQFLTEAFILVFVSVLFSLVLVQLSNGLFNQLTGKNLDFNLFQNPFILAVTPALIVVLTLLSGFYPAFYLSSFRPILVLKKQLSIGKNSHGFRNGLVVFQFATTLTLIICTLVVHRQLAFIQQSDPGFLRDQLLIIHNDGEIQNSQREDFIGRVSSSSRVESMSFSTGIPMANQFQMRSFNLPTESVQQGMNWYEADANYLETYQFKLSQGRNFSSVAGADIQKVIINQKAAETLGITEKPLGQLIIKNQGAEDQASLEVIGVVEDFNFESFRNEIKPLVIEYLQDYYLRDYISVRLQAGDMKSAVEELETVWKSYEPRVPMNYSFLDEDFGKMYESEMRMEGLLSTLTMISIVIAILGLFGLTSFTAHLRTKEIGIRKVFGASMVEIFLLLSKSYLQLILIAILVAVPIAVFAMNKWLEEFAYQTSIGVWVILFAVGSCLGLAMGTIFIQSYKNLRADPVKSLKTD</sequence>
<dbReference type="RefSeq" id="WP_119479214.1">
    <property type="nucleotide sequence ID" value="NZ_QXML01000011.1"/>
</dbReference>
<feature type="transmembrane region" description="Helical" evidence="6">
    <location>
        <begin position="386"/>
        <end position="411"/>
    </location>
</feature>
<feature type="domain" description="ABC3 transporter permease C-terminal" evidence="7">
    <location>
        <begin position="300"/>
        <end position="413"/>
    </location>
</feature>
<keyword evidence="5 6" id="KW-0472">Membrane</keyword>
<reference evidence="9 10" key="1">
    <citation type="submission" date="2018-09" db="EMBL/GenBank/DDBJ databases">
        <authorList>
            <person name="Wang X."/>
            <person name="Du Z."/>
        </authorList>
    </citation>
    <scope>NUCLEOTIDE SEQUENCE [LARGE SCALE GENOMIC DNA]</scope>
    <source>
        <strain evidence="9 10">N3</strain>
    </source>
</reference>
<feature type="domain" description="ABC3 transporter permease C-terminal" evidence="7">
    <location>
        <begin position="690"/>
        <end position="800"/>
    </location>
</feature>
<accession>A0A418PML0</accession>
<evidence type="ECO:0000256" key="3">
    <source>
        <dbReference type="ARBA" id="ARBA00022692"/>
    </source>
</evidence>
<evidence type="ECO:0000313" key="9">
    <source>
        <dbReference type="EMBL" id="RIW12949.1"/>
    </source>
</evidence>
<dbReference type="PANTHER" id="PTHR30572:SF18">
    <property type="entry name" value="ABC-TYPE MACROLIDE FAMILY EXPORT SYSTEM PERMEASE COMPONENT 2"/>
    <property type="match status" value="1"/>
</dbReference>
<evidence type="ECO:0000259" key="8">
    <source>
        <dbReference type="Pfam" id="PF12704"/>
    </source>
</evidence>
<dbReference type="InterPro" id="IPR050250">
    <property type="entry name" value="Macrolide_Exporter_MacB"/>
</dbReference>
<dbReference type="EMBL" id="QXML01000011">
    <property type="protein sequence ID" value="RIW12949.1"/>
    <property type="molecule type" value="Genomic_DNA"/>
</dbReference>
<evidence type="ECO:0000256" key="6">
    <source>
        <dbReference type="SAM" id="Phobius"/>
    </source>
</evidence>
<dbReference type="GO" id="GO:0022857">
    <property type="term" value="F:transmembrane transporter activity"/>
    <property type="evidence" value="ECO:0007669"/>
    <property type="project" value="TreeGrafter"/>
</dbReference>
<feature type="transmembrane region" description="Helical" evidence="6">
    <location>
        <begin position="21"/>
        <end position="41"/>
    </location>
</feature>
<feature type="domain" description="MacB-like periplasmic core" evidence="8">
    <location>
        <begin position="511"/>
        <end position="651"/>
    </location>
</feature>
<feature type="transmembrane region" description="Helical" evidence="6">
    <location>
        <begin position="293"/>
        <end position="315"/>
    </location>
</feature>
<dbReference type="PANTHER" id="PTHR30572">
    <property type="entry name" value="MEMBRANE COMPONENT OF TRANSPORTER-RELATED"/>
    <property type="match status" value="1"/>
</dbReference>
<dbReference type="OrthoDB" id="5933722at2"/>
<evidence type="ECO:0000256" key="4">
    <source>
        <dbReference type="ARBA" id="ARBA00022989"/>
    </source>
</evidence>
<keyword evidence="4 6" id="KW-1133">Transmembrane helix</keyword>
<feature type="transmembrane region" description="Helical" evidence="6">
    <location>
        <begin position="685"/>
        <end position="709"/>
    </location>
</feature>
<feature type="domain" description="MacB-like periplasmic core" evidence="8">
    <location>
        <begin position="20"/>
        <end position="244"/>
    </location>
</feature>
<dbReference type="Proteomes" id="UP000283522">
    <property type="component" value="Unassembled WGS sequence"/>
</dbReference>
<dbReference type="InterPro" id="IPR003838">
    <property type="entry name" value="ABC3_permease_C"/>
</dbReference>
<name>A0A418PML0_9BACT</name>
<evidence type="ECO:0000259" key="7">
    <source>
        <dbReference type="Pfam" id="PF02687"/>
    </source>
</evidence>
<evidence type="ECO:0000256" key="1">
    <source>
        <dbReference type="ARBA" id="ARBA00004651"/>
    </source>
</evidence>
<feature type="transmembrane region" description="Helical" evidence="6">
    <location>
        <begin position="340"/>
        <end position="366"/>
    </location>
</feature>
<feature type="transmembrane region" description="Helical" evidence="6">
    <location>
        <begin position="769"/>
        <end position="791"/>
    </location>
</feature>
<comment type="subcellular location">
    <subcellularLocation>
        <location evidence="1">Cell membrane</location>
        <topology evidence="1">Multi-pass membrane protein</topology>
    </subcellularLocation>
</comment>
<evidence type="ECO:0000256" key="5">
    <source>
        <dbReference type="ARBA" id="ARBA00023136"/>
    </source>
</evidence>
<dbReference type="InterPro" id="IPR025857">
    <property type="entry name" value="MacB_PCD"/>
</dbReference>